<dbReference type="Proteomes" id="UP000002630">
    <property type="component" value="Linkage Group LG02"/>
</dbReference>
<dbReference type="eggNOG" id="KOG2171">
    <property type="taxonomic scope" value="Eukaryota"/>
</dbReference>
<dbReference type="PROSITE" id="PS50166">
    <property type="entry name" value="IMPORTIN_B_NT"/>
    <property type="match status" value="1"/>
</dbReference>
<evidence type="ECO:0000313" key="10">
    <source>
        <dbReference type="EMBL" id="CBJ48489.1"/>
    </source>
</evidence>
<dbReference type="GO" id="GO:0031267">
    <property type="term" value="F:small GTPase binding"/>
    <property type="evidence" value="ECO:0007669"/>
    <property type="project" value="InterPro"/>
</dbReference>
<gene>
    <name evidence="10" type="ORF">Esi_0002_0329</name>
</gene>
<keyword evidence="6" id="KW-0653">Protein transport</keyword>
<dbReference type="InterPro" id="IPR011989">
    <property type="entry name" value="ARM-like"/>
</dbReference>
<evidence type="ECO:0000256" key="7">
    <source>
        <dbReference type="ARBA" id="ARBA00023242"/>
    </source>
</evidence>
<keyword evidence="11" id="KW-1185">Reference proteome</keyword>
<evidence type="ECO:0000256" key="8">
    <source>
        <dbReference type="PROSITE-ProRule" id="PRU00103"/>
    </source>
</evidence>
<keyword evidence="5" id="KW-0677">Repeat</keyword>
<evidence type="ECO:0000256" key="5">
    <source>
        <dbReference type="ARBA" id="ARBA00022737"/>
    </source>
</evidence>
<proteinExistence type="predicted"/>
<name>D7FQF7_ECTSI</name>
<dbReference type="SUPFAM" id="SSF48371">
    <property type="entry name" value="ARM repeat"/>
    <property type="match status" value="2"/>
</dbReference>
<organism evidence="10 11">
    <name type="scientific">Ectocarpus siliculosus</name>
    <name type="common">Brown alga</name>
    <name type="synonym">Conferva siliculosa</name>
    <dbReference type="NCBI Taxonomy" id="2880"/>
    <lineage>
        <taxon>Eukaryota</taxon>
        <taxon>Sar</taxon>
        <taxon>Stramenopiles</taxon>
        <taxon>Ochrophyta</taxon>
        <taxon>PX clade</taxon>
        <taxon>Phaeophyceae</taxon>
        <taxon>Ectocarpales</taxon>
        <taxon>Ectocarpaceae</taxon>
        <taxon>Ectocarpus</taxon>
    </lineage>
</organism>
<dbReference type="EMBL" id="FN649727">
    <property type="protein sequence ID" value="CBJ48489.1"/>
    <property type="molecule type" value="Genomic_DNA"/>
</dbReference>
<evidence type="ECO:0000256" key="6">
    <source>
        <dbReference type="ARBA" id="ARBA00022927"/>
    </source>
</evidence>
<dbReference type="OMA" id="ANACGCV"/>
<dbReference type="InterPro" id="IPR021133">
    <property type="entry name" value="HEAT_type_2"/>
</dbReference>
<keyword evidence="3" id="KW-0813">Transport</keyword>
<evidence type="ECO:0000256" key="3">
    <source>
        <dbReference type="ARBA" id="ARBA00022448"/>
    </source>
</evidence>
<accession>D7FQF7</accession>
<dbReference type="InterPro" id="IPR016024">
    <property type="entry name" value="ARM-type_fold"/>
</dbReference>
<dbReference type="InterPro" id="IPR040122">
    <property type="entry name" value="Importin_beta"/>
</dbReference>
<evidence type="ECO:0000313" key="11">
    <source>
        <dbReference type="Proteomes" id="UP000002630"/>
    </source>
</evidence>
<dbReference type="GO" id="GO:0006606">
    <property type="term" value="P:protein import into nucleus"/>
    <property type="evidence" value="ECO:0007669"/>
    <property type="project" value="InterPro"/>
</dbReference>
<dbReference type="InParanoid" id="D7FQF7"/>
<dbReference type="PROSITE" id="PS50077">
    <property type="entry name" value="HEAT_REPEAT"/>
    <property type="match status" value="1"/>
</dbReference>
<evidence type="ECO:0000256" key="4">
    <source>
        <dbReference type="ARBA" id="ARBA00022490"/>
    </source>
</evidence>
<dbReference type="Pfam" id="PF25780">
    <property type="entry name" value="TPR_IPO5"/>
    <property type="match status" value="1"/>
</dbReference>
<reference evidence="10 11" key="1">
    <citation type="journal article" date="2010" name="Nature">
        <title>The Ectocarpus genome and the independent evolution of multicellularity in brown algae.</title>
        <authorList>
            <person name="Cock J.M."/>
            <person name="Sterck L."/>
            <person name="Rouze P."/>
            <person name="Scornet D."/>
            <person name="Allen A.E."/>
            <person name="Amoutzias G."/>
            <person name="Anthouard V."/>
            <person name="Artiguenave F."/>
            <person name="Aury J.M."/>
            <person name="Badger J.H."/>
            <person name="Beszteri B."/>
            <person name="Billiau K."/>
            <person name="Bonnet E."/>
            <person name="Bothwell J.H."/>
            <person name="Bowler C."/>
            <person name="Boyen C."/>
            <person name="Brownlee C."/>
            <person name="Carrano C.J."/>
            <person name="Charrier B."/>
            <person name="Cho G.Y."/>
            <person name="Coelho S.M."/>
            <person name="Collen J."/>
            <person name="Corre E."/>
            <person name="Da Silva C."/>
            <person name="Delage L."/>
            <person name="Delaroque N."/>
            <person name="Dittami S.M."/>
            <person name="Doulbeau S."/>
            <person name="Elias M."/>
            <person name="Farnham G."/>
            <person name="Gachon C.M."/>
            <person name="Gschloessl B."/>
            <person name="Heesch S."/>
            <person name="Jabbari K."/>
            <person name="Jubin C."/>
            <person name="Kawai H."/>
            <person name="Kimura K."/>
            <person name="Kloareg B."/>
            <person name="Kupper F.C."/>
            <person name="Lang D."/>
            <person name="Le Bail A."/>
            <person name="Leblanc C."/>
            <person name="Lerouge P."/>
            <person name="Lohr M."/>
            <person name="Lopez P.J."/>
            <person name="Martens C."/>
            <person name="Maumus F."/>
            <person name="Michel G."/>
            <person name="Miranda-Saavedra D."/>
            <person name="Morales J."/>
            <person name="Moreau H."/>
            <person name="Motomura T."/>
            <person name="Nagasato C."/>
            <person name="Napoli C.A."/>
            <person name="Nelson D.R."/>
            <person name="Nyvall-Collen P."/>
            <person name="Peters A.F."/>
            <person name="Pommier C."/>
            <person name="Potin P."/>
            <person name="Poulain J."/>
            <person name="Quesneville H."/>
            <person name="Read B."/>
            <person name="Rensing S.A."/>
            <person name="Ritter A."/>
            <person name="Rousvoal S."/>
            <person name="Samanta M."/>
            <person name="Samson G."/>
            <person name="Schroeder D.C."/>
            <person name="Segurens B."/>
            <person name="Strittmatter M."/>
            <person name="Tonon T."/>
            <person name="Tregear J.W."/>
            <person name="Valentin K."/>
            <person name="von Dassow P."/>
            <person name="Yamagishi T."/>
            <person name="Van de Peer Y."/>
            <person name="Wincker P."/>
        </authorList>
    </citation>
    <scope>NUCLEOTIDE SEQUENCE [LARGE SCALE GENOMIC DNA]</scope>
    <source>
        <strain evidence="11">Ec32 / CCAP1310/4</strain>
    </source>
</reference>
<dbReference type="STRING" id="2880.D7FQF7"/>
<dbReference type="InterPro" id="IPR001494">
    <property type="entry name" value="Importin-beta_N"/>
</dbReference>
<keyword evidence="4" id="KW-0963">Cytoplasm</keyword>
<dbReference type="EMBL" id="FN648375">
    <property type="protein sequence ID" value="CBJ48489.1"/>
    <property type="molecule type" value="Genomic_DNA"/>
</dbReference>
<dbReference type="Pfam" id="PF13513">
    <property type="entry name" value="HEAT_EZ"/>
    <property type="match status" value="1"/>
</dbReference>
<dbReference type="Pfam" id="PF03810">
    <property type="entry name" value="IBN_N"/>
    <property type="match status" value="1"/>
</dbReference>
<dbReference type="SMART" id="SM00913">
    <property type="entry name" value="IBN_N"/>
    <property type="match status" value="1"/>
</dbReference>
<protein>
    <submittedName>
        <fullName evidence="10">Ran binding protein 4-like protein</fullName>
    </submittedName>
</protein>
<feature type="repeat" description="HEAT" evidence="8">
    <location>
        <begin position="417"/>
        <end position="455"/>
    </location>
</feature>
<dbReference type="GO" id="GO:0005737">
    <property type="term" value="C:cytoplasm"/>
    <property type="evidence" value="ECO:0007669"/>
    <property type="project" value="UniProtKB-SubCell"/>
</dbReference>
<feature type="domain" description="Importin N-terminal" evidence="9">
    <location>
        <begin position="39"/>
        <end position="105"/>
    </location>
</feature>
<dbReference type="InterPro" id="IPR057672">
    <property type="entry name" value="TPR_IPO4/5"/>
</dbReference>
<sequence>MSVQATVEQQVAQLGTNPAMLEQLLMEMFVPDTAQIKKAEGLLKKYTKEPACVPPLLQQMRSSQHEQARQLAAMLLKKKIVQHWKTFNDAEKESVKSVLLQAVGTDPSRLVRISVASLIAKLAKTLFATPQGWQELLDLVGQCAQHAQSEDHRELAFVILFELTETVGDVLTAHFDVLQGLFLQALQDPSPKVQVSALKACSALLAYLSMDDAGMKFRSLVQPCLQVAKGCLLRGDDQTVAVTLEVFADLCSSPLPLINAHADEIIDFLLHILGDAETEVNLKDSSALVLTQLAEAKPKLVVKTNKVPQILQVLMNLIAEYKGSAANALFNYQALDDDEDDDDDEDYDGPNPQSIAQACLDSMALQLPTKHTFGPLMDLCNSFLGSPEPHMRKAAVASLGVMSEGCAEPIKARLTDILPKILQLALDESPHVRECSCFCLGQFAEHCQPEILDHSEEVLPIVFRLLDDATDNVKGVSCYVLEMFTENLEPETVMPFLEPLMTRLVQMLQTPKRGVKEMSVAAIAATAVSAGQSFLPYMAATCAMLGPFMTLQEEKMLNLRGRALECMGHVAIAVGKENFKPYVEPCIAQAEQGLQFDSTELHEYSYTFFANLAKVLEEDMSVHVARLAPHLLKEIQESDGTGLDGLGSDDDEDDAFVDADDEDGEEFTGAYSNIRTSVLDKKKAALVALGSLAEHAPLAFYPHLPLAMETLDNQVDYWHGEVRAAVCSCLEWMVHVANTVFPPEQEWQKGQATPLSQVTGGVCAKVVELLLRFMADDHEAQVVAVACQGLKGVVELVGPAAISSNMTEVMNVTNNLLMEKGNCFGQLFDDGGEGEDDEEDDDEDTADGNVAYAACDLVGAFAKVIGPSFAESFDVFLPNILKYTKGSRPASDRSMAVGCFAEVFESIGPLVDSSAGVRRNAAFCAGTLAQGGGEVIVPYYPELLQALHPLFALTSKGTEGGVVDNAAAAVARMIMAAPAALPMDQVLPVFLSALPLKSDRSENEAVYTCLLGLIHLRHPEALRLLDSIMAVVAQALTPAAKVQEEIQDTLVKGIQAAAGELGEPLNAAIEKLPADLKQGLLQRLNAQ</sequence>
<keyword evidence="7" id="KW-0539">Nucleus</keyword>
<dbReference type="OrthoDB" id="7862313at2759"/>
<evidence type="ECO:0000259" key="9">
    <source>
        <dbReference type="PROSITE" id="PS50166"/>
    </source>
</evidence>
<evidence type="ECO:0000256" key="2">
    <source>
        <dbReference type="ARBA" id="ARBA00004496"/>
    </source>
</evidence>
<evidence type="ECO:0000256" key="1">
    <source>
        <dbReference type="ARBA" id="ARBA00004123"/>
    </source>
</evidence>
<comment type="subcellular location">
    <subcellularLocation>
        <location evidence="2">Cytoplasm</location>
    </subcellularLocation>
    <subcellularLocation>
        <location evidence="1">Nucleus</location>
    </subcellularLocation>
</comment>
<dbReference type="AlphaFoldDB" id="D7FQF7"/>
<dbReference type="PANTHER" id="PTHR10527">
    <property type="entry name" value="IMPORTIN BETA"/>
    <property type="match status" value="1"/>
</dbReference>
<dbReference type="Gene3D" id="1.25.10.10">
    <property type="entry name" value="Leucine-rich Repeat Variant"/>
    <property type="match status" value="1"/>
</dbReference>